<dbReference type="PROSITE" id="PS50977">
    <property type="entry name" value="HTH_TETR_2"/>
    <property type="match status" value="1"/>
</dbReference>
<keyword evidence="7" id="KW-1185">Reference proteome</keyword>
<dbReference type="OrthoDB" id="3295174at2"/>
<feature type="domain" description="HTH tetR-type" evidence="5">
    <location>
        <begin position="17"/>
        <end position="75"/>
    </location>
</feature>
<evidence type="ECO:0000313" key="7">
    <source>
        <dbReference type="Proteomes" id="UP000237846"/>
    </source>
</evidence>
<dbReference type="InterPro" id="IPR049445">
    <property type="entry name" value="TetR_SbtR-like_C"/>
</dbReference>
<gene>
    <name evidence="6" type="ORF">CLV72_1011133</name>
</gene>
<evidence type="ECO:0000313" key="6">
    <source>
        <dbReference type="EMBL" id="PRY02531.1"/>
    </source>
</evidence>
<dbReference type="RefSeq" id="WP_106240269.1">
    <property type="nucleotide sequence ID" value="NZ_PVZC01000001.1"/>
</dbReference>
<dbReference type="Gene3D" id="1.10.357.10">
    <property type="entry name" value="Tetracycline Repressor, domain 2"/>
    <property type="match status" value="1"/>
</dbReference>
<protein>
    <submittedName>
        <fullName evidence="6">TetR family transcriptional regulator</fullName>
    </submittedName>
</protein>
<evidence type="ECO:0000256" key="1">
    <source>
        <dbReference type="ARBA" id="ARBA00023015"/>
    </source>
</evidence>
<dbReference type="EMBL" id="PVZC01000001">
    <property type="protein sequence ID" value="PRY02531.1"/>
    <property type="molecule type" value="Genomic_DNA"/>
</dbReference>
<dbReference type="GO" id="GO:0003700">
    <property type="term" value="F:DNA-binding transcription factor activity"/>
    <property type="evidence" value="ECO:0007669"/>
    <property type="project" value="TreeGrafter"/>
</dbReference>
<evidence type="ECO:0000256" key="3">
    <source>
        <dbReference type="ARBA" id="ARBA00023163"/>
    </source>
</evidence>
<dbReference type="InterPro" id="IPR001647">
    <property type="entry name" value="HTH_TetR"/>
</dbReference>
<accession>A0A2T0QFA4</accession>
<dbReference type="SUPFAM" id="SSF46689">
    <property type="entry name" value="Homeodomain-like"/>
    <property type="match status" value="1"/>
</dbReference>
<dbReference type="PANTHER" id="PTHR30055:SF234">
    <property type="entry name" value="HTH-TYPE TRANSCRIPTIONAL REGULATOR BETI"/>
    <property type="match status" value="1"/>
</dbReference>
<keyword evidence="2 4" id="KW-0238">DNA-binding</keyword>
<dbReference type="Pfam" id="PF00440">
    <property type="entry name" value="TetR_N"/>
    <property type="match status" value="1"/>
</dbReference>
<dbReference type="InterPro" id="IPR050109">
    <property type="entry name" value="HTH-type_TetR-like_transc_reg"/>
</dbReference>
<dbReference type="Proteomes" id="UP000237846">
    <property type="component" value="Unassembled WGS sequence"/>
</dbReference>
<feature type="DNA-binding region" description="H-T-H motif" evidence="4">
    <location>
        <begin position="38"/>
        <end position="57"/>
    </location>
</feature>
<dbReference type="InterPro" id="IPR036271">
    <property type="entry name" value="Tet_transcr_reg_TetR-rel_C_sf"/>
</dbReference>
<organism evidence="6 7">
    <name type="scientific">Allonocardiopsis opalescens</name>
    <dbReference type="NCBI Taxonomy" id="1144618"/>
    <lineage>
        <taxon>Bacteria</taxon>
        <taxon>Bacillati</taxon>
        <taxon>Actinomycetota</taxon>
        <taxon>Actinomycetes</taxon>
        <taxon>Streptosporangiales</taxon>
        <taxon>Allonocardiopsis</taxon>
    </lineage>
</organism>
<sequence>MPDETATTYGTQRKAAAHNRAAILEVAHALFAQNPATSMNEVAKRAGVGAGTLYRHFPTREALILAVYRHDVEKLVAAVDGLLARRPAKEAFVEWFGTLAAYIRVKHGLGEALHNAAIQDAINETYAPVTAAVAKLLDACVAEGSVRPGLDPGDVLLLMGFLWRVAPHDDGAAQGRRLTAMVFDGIGTPGASR</sequence>
<dbReference type="SUPFAM" id="SSF48498">
    <property type="entry name" value="Tetracyclin repressor-like, C-terminal domain"/>
    <property type="match status" value="1"/>
</dbReference>
<dbReference type="GO" id="GO:0000976">
    <property type="term" value="F:transcription cis-regulatory region binding"/>
    <property type="evidence" value="ECO:0007669"/>
    <property type="project" value="TreeGrafter"/>
</dbReference>
<dbReference type="AlphaFoldDB" id="A0A2T0QFA4"/>
<evidence type="ECO:0000256" key="2">
    <source>
        <dbReference type="ARBA" id="ARBA00023125"/>
    </source>
</evidence>
<dbReference type="Pfam" id="PF21597">
    <property type="entry name" value="TetR_C_43"/>
    <property type="match status" value="1"/>
</dbReference>
<keyword evidence="3" id="KW-0804">Transcription</keyword>
<keyword evidence="1" id="KW-0805">Transcription regulation</keyword>
<evidence type="ECO:0000259" key="5">
    <source>
        <dbReference type="PROSITE" id="PS50977"/>
    </source>
</evidence>
<comment type="caution">
    <text evidence="6">The sequence shown here is derived from an EMBL/GenBank/DDBJ whole genome shotgun (WGS) entry which is preliminary data.</text>
</comment>
<reference evidence="6 7" key="1">
    <citation type="submission" date="2018-03" db="EMBL/GenBank/DDBJ databases">
        <title>Genomic Encyclopedia of Archaeal and Bacterial Type Strains, Phase II (KMG-II): from individual species to whole genera.</title>
        <authorList>
            <person name="Goeker M."/>
        </authorList>
    </citation>
    <scope>NUCLEOTIDE SEQUENCE [LARGE SCALE GENOMIC DNA]</scope>
    <source>
        <strain evidence="6 7">DSM 45601</strain>
    </source>
</reference>
<name>A0A2T0QFA4_9ACTN</name>
<evidence type="ECO:0000256" key="4">
    <source>
        <dbReference type="PROSITE-ProRule" id="PRU00335"/>
    </source>
</evidence>
<proteinExistence type="predicted"/>
<dbReference type="InterPro" id="IPR009057">
    <property type="entry name" value="Homeodomain-like_sf"/>
</dbReference>
<dbReference type="PANTHER" id="PTHR30055">
    <property type="entry name" value="HTH-TYPE TRANSCRIPTIONAL REGULATOR RUTR"/>
    <property type="match status" value="1"/>
</dbReference>